<gene>
    <name evidence="8" type="ORF">FHX76_001218</name>
</gene>
<evidence type="ECO:0000256" key="1">
    <source>
        <dbReference type="ARBA" id="ARBA00004141"/>
    </source>
</evidence>
<evidence type="ECO:0000256" key="6">
    <source>
        <dbReference type="SAM" id="Phobius"/>
    </source>
</evidence>
<evidence type="ECO:0000256" key="4">
    <source>
        <dbReference type="ARBA" id="ARBA00022989"/>
    </source>
</evidence>
<dbReference type="Gene3D" id="1.20.1510.10">
    <property type="entry name" value="Cation efflux protein transmembrane domain"/>
    <property type="match status" value="1"/>
</dbReference>
<feature type="transmembrane region" description="Helical" evidence="6">
    <location>
        <begin position="166"/>
        <end position="185"/>
    </location>
</feature>
<keyword evidence="3 6" id="KW-0812">Transmembrane</keyword>
<dbReference type="Proteomes" id="UP000541033">
    <property type="component" value="Unassembled WGS sequence"/>
</dbReference>
<feature type="transmembrane region" description="Helical" evidence="6">
    <location>
        <begin position="21"/>
        <end position="43"/>
    </location>
</feature>
<proteinExistence type="predicted"/>
<dbReference type="Pfam" id="PF01545">
    <property type="entry name" value="Cation_efflux"/>
    <property type="match status" value="1"/>
</dbReference>
<feature type="domain" description="Cation efflux protein transmembrane" evidence="7">
    <location>
        <begin position="23"/>
        <end position="223"/>
    </location>
</feature>
<dbReference type="InterPro" id="IPR058533">
    <property type="entry name" value="Cation_efflux_TM"/>
</dbReference>
<protein>
    <submittedName>
        <fullName evidence="8">Putative Co/Zn/Cd cation transporter (Cation efflux family)</fullName>
    </submittedName>
</protein>
<comment type="subcellular location">
    <subcellularLocation>
        <location evidence="1">Membrane</location>
        <topology evidence="1">Multi-pass membrane protein</topology>
    </subcellularLocation>
</comment>
<feature type="transmembrane region" description="Helical" evidence="6">
    <location>
        <begin position="49"/>
        <end position="67"/>
    </location>
</feature>
<dbReference type="SUPFAM" id="SSF161111">
    <property type="entry name" value="Cation efflux protein transmembrane domain-like"/>
    <property type="match status" value="1"/>
</dbReference>
<dbReference type="GO" id="GO:0006882">
    <property type="term" value="P:intracellular zinc ion homeostasis"/>
    <property type="evidence" value="ECO:0007669"/>
    <property type="project" value="TreeGrafter"/>
</dbReference>
<feature type="transmembrane region" description="Helical" evidence="6">
    <location>
        <begin position="127"/>
        <end position="145"/>
    </location>
</feature>
<dbReference type="InterPro" id="IPR050291">
    <property type="entry name" value="CDF_Transporter"/>
</dbReference>
<keyword evidence="4 6" id="KW-1133">Transmembrane helix</keyword>
<organism evidence="8 9">
    <name type="scientific">Lysinibacter cavernae</name>
    <dbReference type="NCBI Taxonomy" id="1640652"/>
    <lineage>
        <taxon>Bacteria</taxon>
        <taxon>Bacillati</taxon>
        <taxon>Actinomycetota</taxon>
        <taxon>Actinomycetes</taxon>
        <taxon>Micrococcales</taxon>
        <taxon>Microbacteriaceae</taxon>
        <taxon>Lysinibacter</taxon>
    </lineage>
</organism>
<evidence type="ECO:0000256" key="3">
    <source>
        <dbReference type="ARBA" id="ARBA00022692"/>
    </source>
</evidence>
<evidence type="ECO:0000313" key="8">
    <source>
        <dbReference type="EMBL" id="NIH53350.1"/>
    </source>
</evidence>
<dbReference type="PANTHER" id="PTHR43840">
    <property type="entry name" value="MITOCHONDRIAL METAL TRANSPORTER 1-RELATED"/>
    <property type="match status" value="1"/>
</dbReference>
<keyword evidence="2" id="KW-0813">Transport</keyword>
<evidence type="ECO:0000256" key="2">
    <source>
        <dbReference type="ARBA" id="ARBA00022448"/>
    </source>
</evidence>
<evidence type="ECO:0000313" key="9">
    <source>
        <dbReference type="Proteomes" id="UP000541033"/>
    </source>
</evidence>
<dbReference type="GO" id="GO:0005886">
    <property type="term" value="C:plasma membrane"/>
    <property type="evidence" value="ECO:0007669"/>
    <property type="project" value="TreeGrafter"/>
</dbReference>
<comment type="caution">
    <text evidence="8">The sequence shown here is derived from an EMBL/GenBank/DDBJ whole genome shotgun (WGS) entry which is preliminary data.</text>
</comment>
<name>A0A7X5TSS0_9MICO</name>
<sequence length="312" mass="32922">MTSSETRPPLQPTSAASTERRALVVSMAVSLGMATVAVVWGIITGARIVLFDGVYLLLGIGLSWFSLRVSKTVEAGPTARYPFGRESLTPFAIAIQGLALVGTLVYAAADAVVIIREGGSEVAPLAVAGYGFITAAIGIAVTILLPKLAKGSELIEAEASQWKAGAGLSVVMTVGAVAALMLANVPSLSGIIRYIDPILVLVAVLLLAPVPIKLLRTGFGELLEAAPPADIQAAVHNILAEVQLSFGLDDPIVRMHKIGKRLYLEADFVVLAGEWDVSEEDKVRRAIISRVETLGYDLWANVELTTDRDLAI</sequence>
<dbReference type="RefSeq" id="WP_167148891.1">
    <property type="nucleotide sequence ID" value="NZ_JAAMOX010000001.1"/>
</dbReference>
<keyword evidence="9" id="KW-1185">Reference proteome</keyword>
<dbReference type="GO" id="GO:0015086">
    <property type="term" value="F:cadmium ion transmembrane transporter activity"/>
    <property type="evidence" value="ECO:0007669"/>
    <property type="project" value="TreeGrafter"/>
</dbReference>
<dbReference type="GO" id="GO:0015093">
    <property type="term" value="F:ferrous iron transmembrane transporter activity"/>
    <property type="evidence" value="ECO:0007669"/>
    <property type="project" value="TreeGrafter"/>
</dbReference>
<evidence type="ECO:0000259" key="7">
    <source>
        <dbReference type="Pfam" id="PF01545"/>
    </source>
</evidence>
<dbReference type="PANTHER" id="PTHR43840:SF15">
    <property type="entry name" value="MITOCHONDRIAL METAL TRANSPORTER 1-RELATED"/>
    <property type="match status" value="1"/>
</dbReference>
<dbReference type="AlphaFoldDB" id="A0A7X5TSS0"/>
<dbReference type="EMBL" id="JAAMOX010000001">
    <property type="protein sequence ID" value="NIH53350.1"/>
    <property type="molecule type" value="Genomic_DNA"/>
</dbReference>
<reference evidence="8 9" key="1">
    <citation type="submission" date="2020-02" db="EMBL/GenBank/DDBJ databases">
        <title>Sequencing the genomes of 1000 actinobacteria strains.</title>
        <authorList>
            <person name="Klenk H.-P."/>
        </authorList>
    </citation>
    <scope>NUCLEOTIDE SEQUENCE [LARGE SCALE GENOMIC DNA]</scope>
    <source>
        <strain evidence="8 9">DSM 27960</strain>
    </source>
</reference>
<dbReference type="InterPro" id="IPR027469">
    <property type="entry name" value="Cation_efflux_TMD_sf"/>
</dbReference>
<evidence type="ECO:0000256" key="5">
    <source>
        <dbReference type="ARBA" id="ARBA00023136"/>
    </source>
</evidence>
<dbReference type="GO" id="GO:0015341">
    <property type="term" value="F:zinc efflux antiporter activity"/>
    <property type="evidence" value="ECO:0007669"/>
    <property type="project" value="TreeGrafter"/>
</dbReference>
<keyword evidence="5 6" id="KW-0472">Membrane</keyword>
<accession>A0A7X5TSS0</accession>
<feature type="transmembrane region" description="Helical" evidence="6">
    <location>
        <begin position="88"/>
        <end position="115"/>
    </location>
</feature>
<feature type="transmembrane region" description="Helical" evidence="6">
    <location>
        <begin position="191"/>
        <end position="210"/>
    </location>
</feature>